<feature type="transmembrane region" description="Helical" evidence="1">
    <location>
        <begin position="278"/>
        <end position="302"/>
    </location>
</feature>
<dbReference type="eggNOG" id="ENOG502Z87C">
    <property type="taxonomic scope" value="Bacteria"/>
</dbReference>
<dbReference type="EMBL" id="AEPE02000003">
    <property type="protein sequence ID" value="EFZ37616.1"/>
    <property type="molecule type" value="Genomic_DNA"/>
</dbReference>
<sequence>MLLTTVYANAQTDNALLQSMDSVEIGLLTCGPGEEVYSLYGHTAIRYHDKGRDQDLAINYGIFSFKQKFFILRFVFGLTDYEMGIIPFNAFVDEYQAAGRWITEQKLNLTREEKWAITQAIDENYRPENRVYRYNYFYDNCTTRARDMITDHIQGSVVYAVDTQTSATYRSMIRQWTASHPWANFGNDLLLGVKADAKTSYTARQFLPDSLMQDFAHAIVIDTHGHRRALVDSTFHILYEPDPDGIMHSSLPMPITCALIFLLIVLIVCAIEWGTKRVWWGFDILVMTLDGLAGLILFLMIFSKHPAVSLNFQILALCPLSLFFVYPTVKRLRNKQIHTYLPFWGALLLLFFVLGYWQSYAEGMFIVALSLLIRITWLYYSCKKIYKTTK</sequence>
<reference evidence="4" key="1">
    <citation type="submission" date="2011-01" db="EMBL/GenBank/DDBJ databases">
        <authorList>
            <person name="Muzny D."/>
            <person name="Qin X."/>
            <person name="Buhay C."/>
            <person name="Dugan-Rocha S."/>
            <person name="Ding Y."/>
            <person name="Chen G."/>
            <person name="Hawes A."/>
            <person name="Holder M."/>
            <person name="Jhangiani S."/>
            <person name="Johnson A."/>
            <person name="Khan Z."/>
            <person name="Li Z."/>
            <person name="Liu W."/>
            <person name="Liu X."/>
            <person name="Perez L."/>
            <person name="Shen H."/>
            <person name="Wang Q."/>
            <person name="Watt J."/>
            <person name="Xi L."/>
            <person name="Xin Y."/>
            <person name="Zhou J."/>
            <person name="Deng J."/>
            <person name="Jiang H."/>
            <person name="Liu Y."/>
            <person name="Qu J."/>
            <person name="Song X.-Z."/>
            <person name="Zhang L."/>
            <person name="Villasana D."/>
            <person name="Johnson A."/>
            <person name="Liu J."/>
            <person name="Liyanage D."/>
            <person name="Lorensuhewa L."/>
            <person name="Robinson T."/>
            <person name="Song A."/>
            <person name="Song B.-B."/>
            <person name="Dinh H."/>
            <person name="Thornton R."/>
            <person name="Coyle M."/>
            <person name="Francisco L."/>
            <person name="Jackson L."/>
            <person name="Javaid M."/>
            <person name="Korchina V."/>
            <person name="Kovar C."/>
            <person name="Mata R."/>
            <person name="Mathew T."/>
            <person name="Ngo R."/>
            <person name="Nguyen L."/>
            <person name="Nguyen N."/>
            <person name="Okwuonu G."/>
            <person name="Ongeri F."/>
            <person name="Pham C."/>
            <person name="Simmons D."/>
            <person name="Wilczek-Boney K."/>
            <person name="Hale W."/>
            <person name="Jakkamsetti A."/>
            <person name="Pham P."/>
            <person name="Ruth R."/>
            <person name="San Lucas F."/>
            <person name="Warren J."/>
            <person name="Zhang J."/>
            <person name="Zhao Z."/>
            <person name="Zhou C."/>
            <person name="Zhu D."/>
            <person name="Lee S."/>
            <person name="Bess C."/>
            <person name="Blankenburg K."/>
            <person name="Forbes L."/>
            <person name="Fu Q."/>
            <person name="Gubbala S."/>
            <person name="Hirani K."/>
            <person name="Jayaseelan J.C."/>
            <person name="Lara F."/>
            <person name="Munidasa M."/>
            <person name="Palculict T."/>
            <person name="Patil S."/>
            <person name="Pu L.-L."/>
            <person name="Saada N."/>
            <person name="Tang L."/>
            <person name="Weissenberger G."/>
            <person name="Zhu Y."/>
            <person name="Hemphill L."/>
            <person name="Shang Y."/>
            <person name="Youmans B."/>
            <person name="Ayvaz T."/>
            <person name="Ross M."/>
            <person name="Santibanez J."/>
            <person name="Aqrawi P."/>
            <person name="Gross S."/>
            <person name="Joshi V."/>
            <person name="Fowler G."/>
            <person name="Nazareth L."/>
            <person name="Reid J."/>
            <person name="Worley K."/>
            <person name="Petrosino J."/>
            <person name="Highlander S."/>
            <person name="Gibbs R."/>
        </authorList>
    </citation>
    <scope>NUCLEOTIDE SEQUENCE [LARGE SCALE GENOMIC DNA]</scope>
    <source>
        <strain evidence="4">ATCC 33269</strain>
    </source>
</reference>
<feature type="transmembrane region" description="Helical" evidence="1">
    <location>
        <begin position="308"/>
        <end position="327"/>
    </location>
</feature>
<name>E7RPH3_9BACT</name>
<feature type="transmembrane region" description="Helical" evidence="1">
    <location>
        <begin position="363"/>
        <end position="380"/>
    </location>
</feature>
<dbReference type="Proteomes" id="UP000005580">
    <property type="component" value="Unassembled WGS sequence"/>
</dbReference>
<dbReference type="AlphaFoldDB" id="E7RPH3"/>
<keyword evidence="5" id="KW-1185">Reference proteome</keyword>
<protein>
    <submittedName>
        <fullName evidence="4">Uncharacterized protein</fullName>
    </submittedName>
</protein>
<feature type="transmembrane region" description="Helical" evidence="1">
    <location>
        <begin position="339"/>
        <end position="357"/>
    </location>
</feature>
<dbReference type="Pfam" id="PF25221">
    <property type="entry name" value="5TMH_Lnb"/>
    <property type="match status" value="1"/>
</dbReference>
<dbReference type="STRING" id="28134.SAMN05444288_1893"/>
<dbReference type="InterPro" id="IPR025178">
    <property type="entry name" value="Lnb_N"/>
</dbReference>
<evidence type="ECO:0000313" key="5">
    <source>
        <dbReference type="Proteomes" id="UP000005580"/>
    </source>
</evidence>
<feature type="transmembrane region" description="Helical" evidence="1">
    <location>
        <begin position="251"/>
        <end position="271"/>
    </location>
</feature>
<keyword evidence="1" id="KW-0472">Membrane</keyword>
<gene>
    <name evidence="4" type="ORF">HMPREF0663_11074</name>
</gene>
<organism evidence="4 5">
    <name type="scientific">Hoylesella oralis ATCC 33269</name>
    <dbReference type="NCBI Taxonomy" id="873533"/>
    <lineage>
        <taxon>Bacteria</taxon>
        <taxon>Pseudomonadati</taxon>
        <taxon>Bacteroidota</taxon>
        <taxon>Bacteroidia</taxon>
        <taxon>Bacteroidales</taxon>
        <taxon>Prevotellaceae</taxon>
        <taxon>Hoylesella</taxon>
    </lineage>
</organism>
<evidence type="ECO:0000256" key="1">
    <source>
        <dbReference type="SAM" id="Phobius"/>
    </source>
</evidence>
<dbReference type="InterPro" id="IPR057436">
    <property type="entry name" value="5TMH_Lnb"/>
</dbReference>
<dbReference type="HOGENOM" id="CLU_052983_1_0_10"/>
<accession>E7RPH3</accession>
<feature type="domain" description="Lnb N-terminal periplasmic" evidence="2">
    <location>
        <begin position="20"/>
        <end position="173"/>
    </location>
</feature>
<evidence type="ECO:0000313" key="4">
    <source>
        <dbReference type="EMBL" id="EFZ37616.1"/>
    </source>
</evidence>
<keyword evidence="1" id="KW-1133">Transmembrane helix</keyword>
<evidence type="ECO:0000259" key="2">
    <source>
        <dbReference type="Pfam" id="PF13387"/>
    </source>
</evidence>
<dbReference type="RefSeq" id="WP_004368310.1">
    <property type="nucleotide sequence ID" value="NZ_GL833116.1"/>
</dbReference>
<comment type="caution">
    <text evidence="4">The sequence shown here is derived from an EMBL/GenBank/DDBJ whole genome shotgun (WGS) entry which is preliminary data.</text>
</comment>
<keyword evidence="1" id="KW-0812">Transmembrane</keyword>
<proteinExistence type="predicted"/>
<dbReference type="Pfam" id="PF13387">
    <property type="entry name" value="Lnb_N"/>
    <property type="match status" value="1"/>
</dbReference>
<evidence type="ECO:0000259" key="3">
    <source>
        <dbReference type="Pfam" id="PF25221"/>
    </source>
</evidence>
<feature type="domain" description="Lnb-like transmembrane" evidence="3">
    <location>
        <begin position="249"/>
        <end position="383"/>
    </location>
</feature>